<dbReference type="InterPro" id="IPR001841">
    <property type="entry name" value="Znf_RING"/>
</dbReference>
<feature type="compositionally biased region" description="Low complexity" evidence="6">
    <location>
        <begin position="40"/>
        <end position="56"/>
    </location>
</feature>
<keyword evidence="5" id="KW-0175">Coiled coil</keyword>
<evidence type="ECO:0000256" key="1">
    <source>
        <dbReference type="ARBA" id="ARBA00022723"/>
    </source>
</evidence>
<feature type="compositionally biased region" description="Basic residues" evidence="6">
    <location>
        <begin position="244"/>
        <end position="256"/>
    </location>
</feature>
<feature type="region of interest" description="Disordered" evidence="6">
    <location>
        <begin position="1"/>
        <end position="23"/>
    </location>
</feature>
<evidence type="ECO:0000256" key="6">
    <source>
        <dbReference type="SAM" id="MobiDB-lite"/>
    </source>
</evidence>
<evidence type="ECO:0000259" key="7">
    <source>
        <dbReference type="PROSITE" id="PS50089"/>
    </source>
</evidence>
<feature type="compositionally biased region" description="Pro residues" evidence="6">
    <location>
        <begin position="225"/>
        <end position="240"/>
    </location>
</feature>
<feature type="region of interest" description="Disordered" evidence="6">
    <location>
        <begin position="461"/>
        <end position="491"/>
    </location>
</feature>
<feature type="compositionally biased region" description="Low complexity" evidence="6">
    <location>
        <begin position="108"/>
        <end position="120"/>
    </location>
</feature>
<feature type="region of interest" description="Disordered" evidence="6">
    <location>
        <begin position="37"/>
        <end position="71"/>
    </location>
</feature>
<dbReference type="PANTHER" id="PTHR16450:SF1">
    <property type="entry name" value="PROTEIN CBG12045"/>
    <property type="match status" value="1"/>
</dbReference>
<dbReference type="Pfam" id="PF13920">
    <property type="entry name" value="zf-C3HC4_3"/>
    <property type="match status" value="1"/>
</dbReference>
<feature type="region of interest" description="Disordered" evidence="6">
    <location>
        <begin position="108"/>
        <end position="180"/>
    </location>
</feature>
<evidence type="ECO:0000256" key="4">
    <source>
        <dbReference type="PROSITE-ProRule" id="PRU00175"/>
    </source>
</evidence>
<feature type="coiled-coil region" evidence="5">
    <location>
        <begin position="338"/>
        <end position="383"/>
    </location>
</feature>
<dbReference type="Proteomes" id="UP001432027">
    <property type="component" value="Unassembled WGS sequence"/>
</dbReference>
<sequence length="491" mass="53610">MPRARGGNRSRSDESHSVNTPEQDRLLAFVKHLNLSPEHNSTAAANSSNQAGSSRNVSLPDSLPVEDSPPLAANTLNNAHARDFLQFHGWLPAASGAAAAARSVRLAAATPARPAAPSAQRRPRRRRGARGSAAPLPHSQDDWASSPPSFPDPEHHHGATHAAPPVEPSRDGYLGEWHDPTPRDIDEWNWVSDPHEYGIDTDGWGIEPSDPDYDAPPGLGHYIGGPPPGLTPTHGDPPPGLTRGSRRNRRRRRRGGAGHVVVAPTASGAASIDWLADPWFGQALPHGAFIDEDWDIYQHNFEEDDDDEAPDGPQEQLNAIERELRFLSNLATNDSVIMDGLREHINDLESERELARHELWLAAREFEERCEEEEAKAERLRIAHEADNQPEALALRYSRACGICVSANPRVRVALVECGHLLCEPCVERLDQAGPHEVNCPFCRTGSKYIRIFEELEEAADGAAPAAAHEQEKAADPAPEPTGNEAGPQTY</sequence>
<dbReference type="SMART" id="SM00184">
    <property type="entry name" value="RING"/>
    <property type="match status" value="1"/>
</dbReference>
<dbReference type="PROSITE" id="PS00518">
    <property type="entry name" value="ZF_RING_1"/>
    <property type="match status" value="1"/>
</dbReference>
<dbReference type="PROSITE" id="PS50089">
    <property type="entry name" value="ZF_RING_2"/>
    <property type="match status" value="1"/>
</dbReference>
<reference evidence="8" key="1">
    <citation type="submission" date="2023-10" db="EMBL/GenBank/DDBJ databases">
        <title>Genome assembly of Pristionchus species.</title>
        <authorList>
            <person name="Yoshida K."/>
            <person name="Sommer R.J."/>
        </authorList>
    </citation>
    <scope>NUCLEOTIDE SEQUENCE</scope>
    <source>
        <strain evidence="8">RS0144</strain>
    </source>
</reference>
<keyword evidence="9" id="KW-1185">Reference proteome</keyword>
<evidence type="ECO:0000256" key="5">
    <source>
        <dbReference type="SAM" id="Coils"/>
    </source>
</evidence>
<feature type="region of interest" description="Disordered" evidence="6">
    <location>
        <begin position="201"/>
        <end position="259"/>
    </location>
</feature>
<dbReference type="InterPro" id="IPR017907">
    <property type="entry name" value="Znf_RING_CS"/>
</dbReference>
<name>A0AAV5U6Q5_9BILA</name>
<keyword evidence="3" id="KW-0862">Zinc</keyword>
<dbReference type="InterPro" id="IPR013083">
    <property type="entry name" value="Znf_RING/FYVE/PHD"/>
</dbReference>
<comment type="caution">
    <text evidence="8">The sequence shown here is derived from an EMBL/GenBank/DDBJ whole genome shotgun (WGS) entry which is preliminary data.</text>
</comment>
<dbReference type="PANTHER" id="PTHR16450">
    <property type="entry name" value="RING FINGER PROTEIN 186"/>
    <property type="match status" value="1"/>
</dbReference>
<protein>
    <recommendedName>
        <fullName evidence="7">RING-type domain-containing protein</fullName>
    </recommendedName>
</protein>
<dbReference type="EMBL" id="BTSX01000005">
    <property type="protein sequence ID" value="GMT01830.1"/>
    <property type="molecule type" value="Genomic_DNA"/>
</dbReference>
<dbReference type="AlphaFoldDB" id="A0AAV5U6Q5"/>
<feature type="non-terminal residue" evidence="8">
    <location>
        <position position="491"/>
    </location>
</feature>
<organism evidence="8 9">
    <name type="scientific">Pristionchus entomophagus</name>
    <dbReference type="NCBI Taxonomy" id="358040"/>
    <lineage>
        <taxon>Eukaryota</taxon>
        <taxon>Metazoa</taxon>
        <taxon>Ecdysozoa</taxon>
        <taxon>Nematoda</taxon>
        <taxon>Chromadorea</taxon>
        <taxon>Rhabditida</taxon>
        <taxon>Rhabditina</taxon>
        <taxon>Diplogasteromorpha</taxon>
        <taxon>Diplogasteroidea</taxon>
        <taxon>Neodiplogasteridae</taxon>
        <taxon>Pristionchus</taxon>
    </lineage>
</organism>
<proteinExistence type="predicted"/>
<dbReference type="SUPFAM" id="SSF57850">
    <property type="entry name" value="RING/U-box"/>
    <property type="match status" value="1"/>
</dbReference>
<keyword evidence="2 4" id="KW-0863">Zinc-finger</keyword>
<dbReference type="GO" id="GO:0008270">
    <property type="term" value="F:zinc ion binding"/>
    <property type="evidence" value="ECO:0007669"/>
    <property type="project" value="UniProtKB-KW"/>
</dbReference>
<evidence type="ECO:0000256" key="2">
    <source>
        <dbReference type="ARBA" id="ARBA00022771"/>
    </source>
</evidence>
<keyword evidence="1" id="KW-0479">Metal-binding</keyword>
<evidence type="ECO:0000313" key="9">
    <source>
        <dbReference type="Proteomes" id="UP001432027"/>
    </source>
</evidence>
<evidence type="ECO:0000256" key="3">
    <source>
        <dbReference type="ARBA" id="ARBA00022833"/>
    </source>
</evidence>
<accession>A0AAV5U6Q5</accession>
<evidence type="ECO:0000313" key="8">
    <source>
        <dbReference type="EMBL" id="GMT01830.1"/>
    </source>
</evidence>
<dbReference type="Gene3D" id="3.30.40.10">
    <property type="entry name" value="Zinc/RING finger domain, C3HC4 (zinc finger)"/>
    <property type="match status" value="1"/>
</dbReference>
<gene>
    <name evidence="8" type="ORF">PENTCL1PPCAC_24004</name>
</gene>
<feature type="domain" description="RING-type" evidence="7">
    <location>
        <begin position="401"/>
        <end position="444"/>
    </location>
</feature>